<dbReference type="EMBL" id="JHEH01000001">
    <property type="protein sequence ID" value="KEP71473.1"/>
    <property type="molecule type" value="Genomic_DNA"/>
</dbReference>
<name>A0A074TR77_9RHOB</name>
<feature type="compositionally biased region" description="Basic and acidic residues" evidence="1">
    <location>
        <begin position="37"/>
        <end position="60"/>
    </location>
</feature>
<feature type="compositionally biased region" description="Polar residues" evidence="1">
    <location>
        <begin position="1"/>
        <end position="10"/>
    </location>
</feature>
<dbReference type="OrthoDB" id="7192657at2"/>
<organism evidence="2 3">
    <name type="scientific">Thioclava dalianensis</name>
    <dbReference type="NCBI Taxonomy" id="1185766"/>
    <lineage>
        <taxon>Bacteria</taxon>
        <taxon>Pseudomonadati</taxon>
        <taxon>Pseudomonadota</taxon>
        <taxon>Alphaproteobacteria</taxon>
        <taxon>Rhodobacterales</taxon>
        <taxon>Paracoccaceae</taxon>
        <taxon>Thioclava</taxon>
    </lineage>
</organism>
<reference evidence="2 3" key="1">
    <citation type="submission" date="2014-03" db="EMBL/GenBank/DDBJ databases">
        <title>The draft genome sequence of Thioclava dalianensis DLFJ1-1.</title>
        <authorList>
            <person name="Lai Q."/>
            <person name="Shao Z."/>
        </authorList>
    </citation>
    <scope>NUCLEOTIDE SEQUENCE [LARGE SCALE GENOMIC DNA]</scope>
    <source>
        <strain evidence="2 3">DLFJ1-1</strain>
    </source>
</reference>
<dbReference type="Pfam" id="PF13770">
    <property type="entry name" value="DUF4169"/>
    <property type="match status" value="1"/>
</dbReference>
<dbReference type="AlphaFoldDB" id="A0A074TR77"/>
<evidence type="ECO:0000313" key="2">
    <source>
        <dbReference type="EMBL" id="KEP71473.1"/>
    </source>
</evidence>
<evidence type="ECO:0000256" key="1">
    <source>
        <dbReference type="SAM" id="MobiDB-lite"/>
    </source>
</evidence>
<comment type="caution">
    <text evidence="2">The sequence shown here is derived from an EMBL/GenBank/DDBJ whole genome shotgun (WGS) entry which is preliminary data.</text>
</comment>
<protein>
    <submittedName>
        <fullName evidence="2">Uncharacterized protein</fullName>
    </submittedName>
</protein>
<accession>A0A074TR77</accession>
<dbReference type="RefSeq" id="WP_038060688.1">
    <property type="nucleotide sequence ID" value="NZ_FOVB01000008.1"/>
</dbReference>
<sequence length="60" mass="6870">MSKVSNLNQFRKQQARAKKRAQGAENAAKFGRTAAQKKSDDAQRALRDRQLDGHRREDET</sequence>
<proteinExistence type="predicted"/>
<evidence type="ECO:0000313" key="3">
    <source>
        <dbReference type="Proteomes" id="UP000027725"/>
    </source>
</evidence>
<dbReference type="Proteomes" id="UP000027725">
    <property type="component" value="Unassembled WGS sequence"/>
</dbReference>
<keyword evidence="3" id="KW-1185">Reference proteome</keyword>
<dbReference type="eggNOG" id="ENOG50339KS">
    <property type="taxonomic scope" value="Bacteria"/>
</dbReference>
<feature type="region of interest" description="Disordered" evidence="1">
    <location>
        <begin position="1"/>
        <end position="60"/>
    </location>
</feature>
<dbReference type="InterPro" id="IPR025227">
    <property type="entry name" value="DUF4169"/>
</dbReference>
<gene>
    <name evidence="2" type="ORF">DL1_00130</name>
</gene>